<dbReference type="GO" id="GO:0046872">
    <property type="term" value="F:metal ion binding"/>
    <property type="evidence" value="ECO:0007669"/>
    <property type="project" value="UniProtKB-KW"/>
</dbReference>
<evidence type="ECO:0000256" key="7">
    <source>
        <dbReference type="ARBA" id="ARBA00022723"/>
    </source>
</evidence>
<dbReference type="OrthoDB" id="9803993at2"/>
<proteinExistence type="inferred from homology"/>
<keyword evidence="13" id="KW-1185">Reference proteome</keyword>
<dbReference type="RefSeq" id="WP_006190857.1">
    <property type="nucleotide sequence ID" value="NC_015437.1"/>
</dbReference>
<dbReference type="Proteomes" id="UP000003505">
    <property type="component" value="Unassembled WGS sequence"/>
</dbReference>
<dbReference type="Pfam" id="PF02073">
    <property type="entry name" value="Peptidase_M29"/>
    <property type="match status" value="1"/>
</dbReference>
<dbReference type="KEGG" id="ssg:Selsp_1006"/>
<dbReference type="Gene3D" id="3.40.1830.10">
    <property type="entry name" value="Thermophilic metalloprotease (M29)"/>
    <property type="match status" value="1"/>
</dbReference>
<dbReference type="PANTHER" id="PTHR34448:SF3">
    <property type="entry name" value="AMINOPEPTIDASE AMPS"/>
    <property type="match status" value="1"/>
</dbReference>
<dbReference type="EMBL" id="ACKP02000003">
    <property type="protein sequence ID" value="EEX78408.1"/>
    <property type="molecule type" value="Genomic_DNA"/>
</dbReference>
<evidence type="ECO:0000256" key="8">
    <source>
        <dbReference type="ARBA" id="ARBA00022801"/>
    </source>
</evidence>
<dbReference type="AlphaFoldDB" id="C9LRZ0"/>
<organism evidence="11 12">
    <name type="scientific">Selenomonas sputigena (strain ATCC 35185 / DSM 20758 / CCUG 44933 / VPI D19B-28)</name>
    <dbReference type="NCBI Taxonomy" id="546271"/>
    <lineage>
        <taxon>Bacteria</taxon>
        <taxon>Bacillati</taxon>
        <taxon>Bacillota</taxon>
        <taxon>Negativicutes</taxon>
        <taxon>Selenomonadales</taxon>
        <taxon>Selenomonadaceae</taxon>
        <taxon>Selenomonas</taxon>
    </lineage>
</organism>
<dbReference type="GO" id="GO:0006508">
    <property type="term" value="P:proteolysis"/>
    <property type="evidence" value="ECO:0007669"/>
    <property type="project" value="UniProtKB-KW"/>
</dbReference>
<dbReference type="GO" id="GO:0008237">
    <property type="term" value="F:metallopeptidase activity"/>
    <property type="evidence" value="ECO:0007669"/>
    <property type="project" value="UniProtKB-KW"/>
</dbReference>
<reference evidence="10 13" key="2">
    <citation type="submission" date="2011-04" db="EMBL/GenBank/DDBJ databases">
        <title>The complete genome of Selenomonas sputigena DSM 20758.</title>
        <authorList>
            <consortium name="US DOE Joint Genome Institute (JGI-PGF)"/>
            <person name="Lucas S."/>
            <person name="Copeland A."/>
            <person name="Lapidus A."/>
            <person name="Bruce D."/>
            <person name="Goodwin L."/>
            <person name="Pitluck S."/>
            <person name="Peters L."/>
            <person name="Kyrpides N."/>
            <person name="Mavromatis K."/>
            <person name="Ivanova N."/>
            <person name="Ovchinnikova G."/>
            <person name="Teshima H."/>
            <person name="Detter J.C."/>
            <person name="Tapia R."/>
            <person name="Han C."/>
            <person name="Land M."/>
            <person name="Hauser L."/>
            <person name="Markowitz V."/>
            <person name="Cheng J.-F."/>
            <person name="Hugenholtz P."/>
            <person name="Woyke T."/>
            <person name="Wu D."/>
            <person name="Gronow S."/>
            <person name="Wellnitz S."/>
            <person name="Schneider S."/>
            <person name="Klenk H.-P."/>
            <person name="Eisen J.A."/>
        </authorList>
    </citation>
    <scope>NUCLEOTIDE SEQUENCE [LARGE SCALE GENOMIC DNA]</scope>
    <source>
        <strain evidence="10">ATCC 35185</strain>
        <strain evidence="13">ATCC 35185 / DSM 20758 / VPI D19B-28</strain>
    </source>
</reference>
<evidence type="ECO:0000313" key="13">
    <source>
        <dbReference type="Proteomes" id="UP000011124"/>
    </source>
</evidence>
<evidence type="ECO:0000313" key="10">
    <source>
        <dbReference type="EMBL" id="AEB99966.1"/>
    </source>
</evidence>
<protein>
    <submittedName>
        <fullName evidence="10">Peptidase M29 aminopeptidase II</fullName>
    </submittedName>
    <submittedName>
        <fullName evidence="11">Thermophilic metalloprotease (M29)</fullName>
    </submittedName>
</protein>
<dbReference type="eggNOG" id="COG2309">
    <property type="taxonomic scope" value="Bacteria"/>
</dbReference>
<comment type="cofactor">
    <cofactor evidence="1">
        <name>Co(2+)</name>
        <dbReference type="ChEBI" id="CHEBI:48828"/>
    </cofactor>
</comment>
<gene>
    <name evidence="10" type="ordered locus">Selsp_1006</name>
    <name evidence="11" type="ORF">SELSPUOL_00211</name>
</gene>
<dbReference type="InterPro" id="IPR035097">
    <property type="entry name" value="M29_N-terminal"/>
</dbReference>
<evidence type="ECO:0000256" key="3">
    <source>
        <dbReference type="ARBA" id="ARBA00001947"/>
    </source>
</evidence>
<keyword evidence="5 10" id="KW-0031">Aminopeptidase</keyword>
<dbReference type="GO" id="GO:0004177">
    <property type="term" value="F:aminopeptidase activity"/>
    <property type="evidence" value="ECO:0007669"/>
    <property type="project" value="UniProtKB-KW"/>
</dbReference>
<dbReference type="InterPro" id="IPR052170">
    <property type="entry name" value="M29_Exopeptidase"/>
</dbReference>
<evidence type="ECO:0000256" key="5">
    <source>
        <dbReference type="ARBA" id="ARBA00022438"/>
    </source>
</evidence>
<dbReference type="HOGENOM" id="CLU_054346_1_0_9"/>
<dbReference type="STRING" id="546271.Selsp_1006"/>
<dbReference type="SUPFAM" id="SSF144052">
    <property type="entry name" value="Thermophilic metalloprotease-like"/>
    <property type="match status" value="1"/>
</dbReference>
<keyword evidence="7" id="KW-0479">Metal-binding</keyword>
<keyword evidence="9 11" id="KW-0482">Metalloprotease</keyword>
<evidence type="ECO:0000256" key="2">
    <source>
        <dbReference type="ARBA" id="ARBA00001946"/>
    </source>
</evidence>
<dbReference type="PRINTS" id="PR00919">
    <property type="entry name" value="THERMOPTASE"/>
</dbReference>
<keyword evidence="6 11" id="KW-0645">Protease</keyword>
<evidence type="ECO:0000256" key="4">
    <source>
        <dbReference type="ARBA" id="ARBA00008236"/>
    </source>
</evidence>
<sequence>MEGMDEKSREELLEEYARLIVRMGVNLQADQPLVINAPLACADFARRVAGAAYDAGAHDVTVAWNDERLARLRYDKAKKSVFSEFPEWRRRLYEDSAAEGAAFVTIHASDPEIFSGVEPERLTLAQQAAGAALLEYRQRLMSNKNAWCVVSIPTESWAKKVFPEDAPDAAVENLWQAIFDAVRLAPGEDAAARWQKHIEFLACAAKFMNDHAFSRLEYKNGFGTNLFIELPEGHIWMGGAEKTQDGVTFVANMPTEEIYTLPKRDGVNGTVRAMRPLNVNGNLVEGFSLTFKDGKVVDYKAERGAEILKELFSTDEGASYLGEVALVPYDSPISKSGVLFFNTLFDENAACHLAFGKAYPTCIEGGETMTSVELLQRGVNDSLVHEDFMVGSRDLAIDGIEADGTRVPVFREGNFAFA</sequence>
<dbReference type="PANTHER" id="PTHR34448">
    <property type="entry name" value="AMINOPEPTIDASE"/>
    <property type="match status" value="1"/>
</dbReference>
<comment type="cofactor">
    <cofactor evidence="3">
        <name>Zn(2+)</name>
        <dbReference type="ChEBI" id="CHEBI:29105"/>
    </cofactor>
</comment>
<evidence type="ECO:0000256" key="1">
    <source>
        <dbReference type="ARBA" id="ARBA00001941"/>
    </source>
</evidence>
<dbReference type="Proteomes" id="UP000011124">
    <property type="component" value="Chromosome"/>
</dbReference>
<dbReference type="EMBL" id="CP002637">
    <property type="protein sequence ID" value="AEB99966.1"/>
    <property type="molecule type" value="Genomic_DNA"/>
</dbReference>
<dbReference type="InterPro" id="IPR000787">
    <property type="entry name" value="Peptidase_M29"/>
</dbReference>
<comment type="cofactor">
    <cofactor evidence="2">
        <name>Mg(2+)</name>
        <dbReference type="ChEBI" id="CHEBI:18420"/>
    </cofactor>
</comment>
<keyword evidence="8" id="KW-0378">Hydrolase</keyword>
<evidence type="ECO:0000313" key="11">
    <source>
        <dbReference type="EMBL" id="EEX78408.1"/>
    </source>
</evidence>
<reference evidence="11 12" key="1">
    <citation type="submission" date="2009-09" db="EMBL/GenBank/DDBJ databases">
        <authorList>
            <person name="Weinstock G."/>
            <person name="Sodergren E."/>
            <person name="Clifton S."/>
            <person name="Fulton L."/>
            <person name="Fulton B."/>
            <person name="Courtney L."/>
            <person name="Fronick C."/>
            <person name="Harrison M."/>
            <person name="Strong C."/>
            <person name="Farmer C."/>
            <person name="Delahaunty K."/>
            <person name="Markovic C."/>
            <person name="Hall O."/>
            <person name="Minx P."/>
            <person name="Tomlinson C."/>
            <person name="Mitreva M."/>
            <person name="Nelson J."/>
            <person name="Hou S."/>
            <person name="Wollam A."/>
            <person name="Pepin K.H."/>
            <person name="Johnson M."/>
            <person name="Bhonagiri V."/>
            <person name="Nash W.E."/>
            <person name="Warren W."/>
            <person name="Chinwalla A."/>
            <person name="Mardis E.R."/>
            <person name="Wilson R.K."/>
        </authorList>
    </citation>
    <scope>NUCLEOTIDE SEQUENCE [LARGE SCALE GENOMIC DNA]</scope>
    <source>
        <strain evidence="11">ATCC 35185</strain>
        <strain evidence="12">ATCC 35185 / DSM 20758 / VPI D19B-28</strain>
    </source>
</reference>
<evidence type="ECO:0000313" key="12">
    <source>
        <dbReference type="Proteomes" id="UP000003505"/>
    </source>
</evidence>
<evidence type="ECO:0000256" key="6">
    <source>
        <dbReference type="ARBA" id="ARBA00022670"/>
    </source>
</evidence>
<comment type="similarity">
    <text evidence="4">Belongs to the peptidase M29 family.</text>
</comment>
<accession>C9LRZ0</accession>
<evidence type="ECO:0000256" key="9">
    <source>
        <dbReference type="ARBA" id="ARBA00023049"/>
    </source>
</evidence>
<dbReference type="MEROPS" id="M29.002"/>
<name>C9LRZ0_SELS3</name>